<dbReference type="EMBL" id="GGEC01057387">
    <property type="protein sequence ID" value="MBX37871.1"/>
    <property type="molecule type" value="Transcribed_RNA"/>
</dbReference>
<dbReference type="AlphaFoldDB" id="A0A2P2N5U3"/>
<reference evidence="1" key="1">
    <citation type="submission" date="2018-02" db="EMBL/GenBank/DDBJ databases">
        <title>Rhizophora mucronata_Transcriptome.</title>
        <authorList>
            <person name="Meera S.P."/>
            <person name="Sreeshan A."/>
            <person name="Augustine A."/>
        </authorList>
    </citation>
    <scope>NUCLEOTIDE SEQUENCE</scope>
    <source>
        <tissue evidence="1">Leaf</tissue>
    </source>
</reference>
<proteinExistence type="predicted"/>
<protein>
    <submittedName>
        <fullName evidence="1">Uncharacterized protein</fullName>
    </submittedName>
</protein>
<accession>A0A2P2N5U3</accession>
<name>A0A2P2N5U3_RHIMU</name>
<organism evidence="1">
    <name type="scientific">Rhizophora mucronata</name>
    <name type="common">Asiatic mangrove</name>
    <dbReference type="NCBI Taxonomy" id="61149"/>
    <lineage>
        <taxon>Eukaryota</taxon>
        <taxon>Viridiplantae</taxon>
        <taxon>Streptophyta</taxon>
        <taxon>Embryophyta</taxon>
        <taxon>Tracheophyta</taxon>
        <taxon>Spermatophyta</taxon>
        <taxon>Magnoliopsida</taxon>
        <taxon>eudicotyledons</taxon>
        <taxon>Gunneridae</taxon>
        <taxon>Pentapetalae</taxon>
        <taxon>rosids</taxon>
        <taxon>fabids</taxon>
        <taxon>Malpighiales</taxon>
        <taxon>Rhizophoraceae</taxon>
        <taxon>Rhizophora</taxon>
    </lineage>
</organism>
<evidence type="ECO:0000313" key="1">
    <source>
        <dbReference type="EMBL" id="MBX37871.1"/>
    </source>
</evidence>
<sequence length="34" mass="3919">MEQGNVLGVNLPRILQRPEGVYWRTCFSCSGYLM</sequence>